<dbReference type="GeneID" id="92356538"/>
<evidence type="ECO:0000313" key="3">
    <source>
        <dbReference type="Proteomes" id="UP000674143"/>
    </source>
</evidence>
<evidence type="ECO:0000256" key="1">
    <source>
        <dbReference type="SAM" id="MobiDB-lite"/>
    </source>
</evidence>
<accession>A0A836G2P7</accession>
<dbReference type="RefSeq" id="XP_067058705.1">
    <property type="nucleotide sequence ID" value="XM_067202604.1"/>
</dbReference>
<dbReference type="GO" id="GO:0030897">
    <property type="term" value="C:HOPS complex"/>
    <property type="evidence" value="ECO:0007669"/>
    <property type="project" value="TreeGrafter"/>
</dbReference>
<reference evidence="3" key="1">
    <citation type="journal article" date="2021" name="Microbiol. Resour. Announc.">
        <title>LGAAP: Leishmaniinae Genome Assembly and Annotation Pipeline.</title>
        <authorList>
            <person name="Almutairi H."/>
            <person name="Urbaniak M.D."/>
            <person name="Bates M.D."/>
            <person name="Jariyapan N."/>
            <person name="Kwakye-Nuako G."/>
            <person name="Thomaz-Soccol V."/>
            <person name="Al-Salem W.S."/>
            <person name="Dillon R.J."/>
            <person name="Bates P.A."/>
            <person name="Gatherer D."/>
        </authorList>
    </citation>
    <scope>NUCLEOTIDE SEQUENCE [LARGE SCALE GENOMIC DNA]</scope>
</reference>
<dbReference type="GO" id="GO:0034058">
    <property type="term" value="P:endosomal vesicle fusion"/>
    <property type="evidence" value="ECO:0007669"/>
    <property type="project" value="TreeGrafter"/>
</dbReference>
<evidence type="ECO:0000313" key="2">
    <source>
        <dbReference type="EMBL" id="KAG5465074.1"/>
    </source>
</evidence>
<evidence type="ECO:0008006" key="4">
    <source>
        <dbReference type="Google" id="ProtNLM"/>
    </source>
</evidence>
<dbReference type="Proteomes" id="UP000674143">
    <property type="component" value="Unassembled WGS sequence"/>
</dbReference>
<organism evidence="2 3">
    <name type="scientific">Leishmania orientalis</name>
    <dbReference type="NCBI Taxonomy" id="2249476"/>
    <lineage>
        <taxon>Eukaryota</taxon>
        <taxon>Discoba</taxon>
        <taxon>Euglenozoa</taxon>
        <taxon>Kinetoplastea</taxon>
        <taxon>Metakinetoplastina</taxon>
        <taxon>Trypanosomatida</taxon>
        <taxon>Trypanosomatidae</taxon>
        <taxon>Leishmaniinae</taxon>
        <taxon>Leishmania</taxon>
    </lineage>
</organism>
<gene>
    <name evidence="2" type="ORF">LSCM4_00526</name>
</gene>
<comment type="caution">
    <text evidence="2">The sequence shown here is derived from an EMBL/GenBank/DDBJ whole genome shotgun (WGS) entry which is preliminary data.</text>
</comment>
<protein>
    <recommendedName>
        <fullName evidence="4">RING-type domain-containing protein</fullName>
    </recommendedName>
</protein>
<sequence>MVEDALRHLPQLSAFPLSPVPTRTASHVTDAPLENPSLSQPAPHPGSLYSLAADEEELLLEELLNITAGVAPFFSTAAQERQNASGVEKRSGGAGSSLGCSDTGALIGDAASTAPKVSTEKPAAISPAASTLHPCPHTDKGVRSLKRRHASLTPTASGTTALKEEQDILDAILAAVDGQQSSVSCDLLGETSSAGATRAAAPVADGVRVSDEEMDEVDVVLEQAKRLAFSSVLGETQRGELVLHAHEHIALRRKLADLRKTAGAPTCVALAEPLSTNATAPTYANPTSSVAHPRSQSLGCAMGTTLGVVILFDHRWAVLGICGSVQASVVNARGAVVSLSLCTSVAARSGGDETDEGQTVAAGHARGTFVLWSLHTLAPLRVVSDEGRLPLLRVVHLHRDPTRILVLDSNGAVKFFRFWKVMAKHRLRAISITSASARAPVSDVDTVPCPSVFYMTNLAAVKEHLLSSSGVENDADAGAPWLCAPPPLPPSAAEAEGISQTMWPASSGKHFVATVSHDAVLVYRLETGLQGIVTCVARHTHSPSSAVSNELVRFVVIELETTTPRLLLCVSWNTEVELLLVNLRVPVASGSRNAAAAEPMLEGLERLALLQVSAPLVQMVPLAGCSVLLCDQNSDAQLMDASVAIMVERHRFTSLEYVGFASRLCGVTYHGTVASNRAVALLMGKDHVYGIALRSWRERLSSLLARRQYTQALDLAKGFAEEVALSTVGLSSNAANCRRDLHQFMERILMAYLDNRLALLPAPDAAEMCSGELSKQSGGRCESSGGTAFLFDLLQQIASYCSAVDGLNLLYGPIVRTLQVRGLLSHLLYVLEQCMRHGTITYMPEPLIERFIHLFLDDARLYAVEVSLGVRQRAALKGQDARGDALDAGQDDVSAAKLSGKDRVELALMCLDTGLPHLLRLAQEHGLVRLTVTIFSLRQQRYADALAYALEEEEKANEGLHVNVCDPDTLAPAVRRSSFFDSVNAPSVAVDFVEYTLKGGSLLPGADLAIGEQRPAKKAIIDYLLRTASSDGRKEDGSAVGVGEYNLFRFLRRQPEHAMRVLLFALSDEGPCSPWGAADGLSRTQFVSSVYFILTGGSPARPIHATENDLLLASRQQQEPLDLFRVDAEALKFLPALRTLRATELAQRPFPPYIAVHTFLSGAAIFNDLLLSTDAEEPVRDERGRPPVSFDVWLDLVIQDVLFAFQSAESAEERRQLQEQLLRVLTPNLTPSHHLAVFQSDFRRLHMARCLAALLCKEQRYAEAIACYTDPAHNRVDAQLQHDVFAMLCGEMQRLQNAKTQAMNRVIQELSHSQRAGCSMLDDDGDHGDVASRSDSAAPMGGSATFDVGAGLGDVDAHRLSTESSLVSPTATATATAPIDAAIKALQRAVMSQVEVLVCIDATALVQFIFDYLPSNQREVMKLLRGSSAAFLDYLDERVAQEDEAVANDINFQNTYIELLCAHAPRRVYTYLQEKGTRVSYDVQLALRAVRKHRIADASVYLLEKAMRIEDAMTMMLQAVRELLDGLREEVLTCLTAGAGTTSEVIGDVDCEGSASLCTATSPAVVGKAAPQRGPKRRSVFGTDAVSLPFELNALESATELWRFVSIGEELCRKYQADGADGAAVVAGAANTPAIAPSATLAAFRQGGAGGSSHRLDYWFRLLEAFIVPLRLLCEMTAQDDRLLVGDKVESPVRSCASRDSTGMTRELEVATYIAMASHSGAAAAGSPQHLPKLATRLRSEERRCVDAFVAVYTVYASRILQSMMHSLDISVVVNKVLQDHKEETFRAFKPIILDMMDVVSFDLEVNRLCELATESDVSALGRELYQNRNTGVLPQSDSCASCHIRLSEPVAMCLPAAEKVSAAPAVGGAPSAVSVYVCGHAFHAVCAEQAMGLRQGCLVCMQRQVCSGKPVEDEAYGSTLDATFARSPAIGGAAATADRVGHRGHAALAPTSVVVREADTTIDVARMQHRVRQAKIKMDRAEDVYPMLKSCMAWDTSFPDFPLGDGGAATTRKAELRDTASKAAPSATKEGNAHRLIAPSHRLPAAVREVGQAATAMAAAQKVFNVDTLTDAEILELFGGP</sequence>
<dbReference type="InterPro" id="IPR045111">
    <property type="entry name" value="Vps41/Vps8"/>
</dbReference>
<dbReference type="SUPFAM" id="SSF50978">
    <property type="entry name" value="WD40 repeat-like"/>
    <property type="match status" value="1"/>
</dbReference>
<dbReference type="InterPro" id="IPR036322">
    <property type="entry name" value="WD40_repeat_dom_sf"/>
</dbReference>
<dbReference type="GO" id="GO:0006623">
    <property type="term" value="P:protein targeting to vacuole"/>
    <property type="evidence" value="ECO:0007669"/>
    <property type="project" value="InterPro"/>
</dbReference>
<dbReference type="KEGG" id="loi:92356538"/>
<dbReference type="PANTHER" id="PTHR12616">
    <property type="entry name" value="VACUOLAR PROTEIN SORTING VPS41"/>
    <property type="match status" value="1"/>
</dbReference>
<feature type="region of interest" description="Disordered" evidence="1">
    <location>
        <begin position="16"/>
        <end position="45"/>
    </location>
</feature>
<dbReference type="EMBL" id="JAFHLR010000036">
    <property type="protein sequence ID" value="KAG5465074.1"/>
    <property type="molecule type" value="Genomic_DNA"/>
</dbReference>
<dbReference type="GO" id="GO:0005770">
    <property type="term" value="C:late endosome"/>
    <property type="evidence" value="ECO:0007669"/>
    <property type="project" value="TreeGrafter"/>
</dbReference>
<dbReference type="PANTHER" id="PTHR12616:SF8">
    <property type="entry name" value="VACUOLAR PROTEIN SORTING-ASSOCIATED PROTEIN 8 HOMOLOG"/>
    <property type="match status" value="1"/>
</dbReference>
<reference evidence="3" key="2">
    <citation type="journal article" date="2021" name="Sci. Data">
        <title>Chromosome-scale genome sequencing, assembly and annotation of six genomes from subfamily Leishmaniinae.</title>
        <authorList>
            <person name="Almutairi H."/>
            <person name="Urbaniak M.D."/>
            <person name="Bates M.D."/>
            <person name="Jariyapan N."/>
            <person name="Kwakye-Nuako G."/>
            <person name="Thomaz Soccol V."/>
            <person name="Al-Salem W.S."/>
            <person name="Dillon R.J."/>
            <person name="Bates P.A."/>
            <person name="Gatherer D."/>
        </authorList>
    </citation>
    <scope>NUCLEOTIDE SEQUENCE [LARGE SCALE GENOMIC DNA]</scope>
</reference>
<proteinExistence type="predicted"/>
<name>A0A836G2P7_9TRYP</name>
<keyword evidence="3" id="KW-1185">Reference proteome</keyword>